<organism evidence="1 2">
    <name type="scientific">Wickerhamomyces ciferrii (strain ATCC 14091 / BCRC 22168 / CBS 111 / JCM 3599 / NBRC 0793 / NRRL Y-1031 F-60-10)</name>
    <name type="common">Yeast</name>
    <name type="synonym">Pichia ciferrii</name>
    <dbReference type="NCBI Taxonomy" id="1206466"/>
    <lineage>
        <taxon>Eukaryota</taxon>
        <taxon>Fungi</taxon>
        <taxon>Dikarya</taxon>
        <taxon>Ascomycota</taxon>
        <taxon>Saccharomycotina</taxon>
        <taxon>Saccharomycetes</taxon>
        <taxon>Phaffomycetales</taxon>
        <taxon>Wickerhamomycetaceae</taxon>
        <taxon>Wickerhamomyces</taxon>
    </lineage>
</organism>
<dbReference type="InParanoid" id="K0KJY4"/>
<evidence type="ECO:0000313" key="1">
    <source>
        <dbReference type="EMBL" id="CCH43246.1"/>
    </source>
</evidence>
<dbReference type="eggNOG" id="ENOG502QVKH">
    <property type="taxonomic scope" value="Eukaryota"/>
</dbReference>
<gene>
    <name evidence="1" type="ORF">BN7_2793</name>
</gene>
<sequence length="531" mass="60749">MLRHSQMLKSHLIRRNGLVLNRLKFSRSLGSSVREKFLSIKESSNGKIPSNVYSELLNHENIKNGEELEIVDEIINFAKSDSNITSSNKIELHNLILKNLLKFDQSLSMIHQRAIRELNGSVDIDSMVEIIKYNSGRVESSWEIFENYITKINPNAIKNEDLLTSVLTKLVYGDSSEIEDGYQINEHKLLKSIAILQNLEQQPKDLKLQLLQKCLEMEKFDLINIIGIDSLELIHELNPNTSQFVKLWSIWNPETFDKSQIDENLDRINKLVMKLSEEQAFNFELDNESKTQFESISTKFPSLSIKSSTTKSEPQLTNQLFDQLVKILENSKILTNPESRYTPLRLSILKAYGINKLDHKKALYLYHEFISLDKQNVDKIMSTMVIISSYLSISQNDLNQLIIAETLLPQPMTINSLRALILGYSSFDLSKSLEIFNNNIAQSNKTPNDQGVSLAGLLTETLVLANLSQQDREFAYLIHDGAIMNNILETETSKNRIKAIFKRYGEILGEEDDIKIKNLLKQEVLNAIKAL</sequence>
<dbReference type="Proteomes" id="UP000009328">
    <property type="component" value="Unassembled WGS sequence"/>
</dbReference>
<dbReference type="EMBL" id="CAIF01000072">
    <property type="protein sequence ID" value="CCH43246.1"/>
    <property type="molecule type" value="Genomic_DNA"/>
</dbReference>
<dbReference type="HOGENOM" id="CLU_038968_0_0_1"/>
<keyword evidence="2" id="KW-1185">Reference proteome</keyword>
<name>K0KJY4_WICCF</name>
<comment type="caution">
    <text evidence="1">The sequence shown here is derived from an EMBL/GenBank/DDBJ whole genome shotgun (WGS) entry which is preliminary data.</text>
</comment>
<evidence type="ECO:0000313" key="2">
    <source>
        <dbReference type="Proteomes" id="UP000009328"/>
    </source>
</evidence>
<accession>K0KJY4</accession>
<dbReference type="AlphaFoldDB" id="K0KJY4"/>
<protein>
    <submittedName>
        <fullName evidence="1">Uncharacterized protein</fullName>
    </submittedName>
</protein>
<proteinExistence type="predicted"/>
<reference evidence="1 2" key="1">
    <citation type="journal article" date="2012" name="Eukaryot. Cell">
        <title>Draft genome sequence of Wickerhamomyces ciferrii NRRL Y-1031 F-60-10.</title>
        <authorList>
            <person name="Schneider J."/>
            <person name="Andrea H."/>
            <person name="Blom J."/>
            <person name="Jaenicke S."/>
            <person name="Ruckert C."/>
            <person name="Schorsch C."/>
            <person name="Szczepanowski R."/>
            <person name="Farwick M."/>
            <person name="Goesmann A."/>
            <person name="Puhler A."/>
            <person name="Schaffer S."/>
            <person name="Tauch A."/>
            <person name="Kohler T."/>
            <person name="Brinkrolf K."/>
        </authorList>
    </citation>
    <scope>NUCLEOTIDE SEQUENCE [LARGE SCALE GENOMIC DNA]</scope>
    <source>
        <strain evidence="2">ATCC 14091 / BCRC 22168 / CBS 111 / JCM 3599 / NBRC 0793 / NRRL Y-1031 F-60-10</strain>
    </source>
</reference>
<dbReference type="FunCoup" id="K0KJY4">
    <property type="interactions" value="22"/>
</dbReference>